<evidence type="ECO:0000313" key="1">
    <source>
        <dbReference type="EMBL" id="KAI4870777.1"/>
    </source>
</evidence>
<evidence type="ECO:0000313" key="2">
    <source>
        <dbReference type="Proteomes" id="UP001497700"/>
    </source>
</evidence>
<sequence length="62" mass="7638">MIYFTLKPTWHLAEMDLVLCMYVCHMLGYTYRKYRYAYYFKILLGIYIFTLVIGFLLPGFYR</sequence>
<proteinExistence type="predicted"/>
<accession>A0ACB9ZGY0</accession>
<comment type="caution">
    <text evidence="1">The sequence shown here is derived from an EMBL/GenBank/DDBJ whole genome shotgun (WGS) entry which is preliminary data.</text>
</comment>
<gene>
    <name evidence="1" type="ORF">F4820DRAFT_401915</name>
</gene>
<dbReference type="EMBL" id="MU393422">
    <property type="protein sequence ID" value="KAI4870777.1"/>
    <property type="molecule type" value="Genomic_DNA"/>
</dbReference>
<dbReference type="Proteomes" id="UP001497700">
    <property type="component" value="Unassembled WGS sequence"/>
</dbReference>
<organism evidence="1 2">
    <name type="scientific">Hypoxylon rubiginosum</name>
    <dbReference type="NCBI Taxonomy" id="110542"/>
    <lineage>
        <taxon>Eukaryota</taxon>
        <taxon>Fungi</taxon>
        <taxon>Dikarya</taxon>
        <taxon>Ascomycota</taxon>
        <taxon>Pezizomycotina</taxon>
        <taxon>Sordariomycetes</taxon>
        <taxon>Xylariomycetidae</taxon>
        <taxon>Xylariales</taxon>
        <taxon>Hypoxylaceae</taxon>
        <taxon>Hypoxylon</taxon>
    </lineage>
</organism>
<name>A0ACB9ZGY0_9PEZI</name>
<protein>
    <submittedName>
        <fullName evidence="1">Uncharacterized protein</fullName>
    </submittedName>
</protein>
<keyword evidence="2" id="KW-1185">Reference proteome</keyword>
<reference evidence="1 2" key="1">
    <citation type="journal article" date="2022" name="New Phytol.">
        <title>Ecological generalism drives hyperdiversity of secondary metabolite gene clusters in xylarialean endophytes.</title>
        <authorList>
            <person name="Franco M.E.E."/>
            <person name="Wisecaver J.H."/>
            <person name="Arnold A.E."/>
            <person name="Ju Y.M."/>
            <person name="Slot J.C."/>
            <person name="Ahrendt S."/>
            <person name="Moore L.P."/>
            <person name="Eastman K.E."/>
            <person name="Scott K."/>
            <person name="Konkel Z."/>
            <person name="Mondo S.J."/>
            <person name="Kuo A."/>
            <person name="Hayes R.D."/>
            <person name="Haridas S."/>
            <person name="Andreopoulos B."/>
            <person name="Riley R."/>
            <person name="LaButti K."/>
            <person name="Pangilinan J."/>
            <person name="Lipzen A."/>
            <person name="Amirebrahimi M."/>
            <person name="Yan J."/>
            <person name="Adam C."/>
            <person name="Keymanesh K."/>
            <person name="Ng V."/>
            <person name="Louie K."/>
            <person name="Northen T."/>
            <person name="Drula E."/>
            <person name="Henrissat B."/>
            <person name="Hsieh H.M."/>
            <person name="Youens-Clark K."/>
            <person name="Lutzoni F."/>
            <person name="Miadlikowska J."/>
            <person name="Eastwood D.C."/>
            <person name="Hamelin R.C."/>
            <person name="Grigoriev I.V."/>
            <person name="U'Ren J.M."/>
        </authorList>
    </citation>
    <scope>NUCLEOTIDE SEQUENCE [LARGE SCALE GENOMIC DNA]</scope>
    <source>
        <strain evidence="1 2">CBS 119005</strain>
    </source>
</reference>